<feature type="transmembrane region" description="Helical" evidence="7">
    <location>
        <begin position="911"/>
        <end position="936"/>
    </location>
</feature>
<dbReference type="AlphaFoldDB" id="Q6FD21"/>
<evidence type="ECO:0000256" key="7">
    <source>
        <dbReference type="SAM" id="Phobius"/>
    </source>
</evidence>
<evidence type="ECO:0000256" key="3">
    <source>
        <dbReference type="ARBA" id="ARBA00022519"/>
    </source>
</evidence>
<dbReference type="GO" id="GO:0042910">
    <property type="term" value="F:xenobiotic transmembrane transporter activity"/>
    <property type="evidence" value="ECO:0007669"/>
    <property type="project" value="TreeGrafter"/>
</dbReference>
<dbReference type="PRINTS" id="PR00702">
    <property type="entry name" value="ACRIFLAVINRP"/>
</dbReference>
<dbReference type="Gene3D" id="3.30.70.1440">
    <property type="entry name" value="Multidrug efflux transporter AcrB pore domain"/>
    <property type="match status" value="1"/>
</dbReference>
<dbReference type="Pfam" id="PF00873">
    <property type="entry name" value="ACR_tran"/>
    <property type="match status" value="1"/>
</dbReference>
<keyword evidence="3" id="KW-0997">Cell inner membrane</keyword>
<dbReference type="eggNOG" id="COG0841">
    <property type="taxonomic scope" value="Bacteria"/>
</dbReference>
<feature type="transmembrane region" description="Helical" evidence="7">
    <location>
        <begin position="12"/>
        <end position="30"/>
    </location>
</feature>
<dbReference type="PANTHER" id="PTHR32063:SF34">
    <property type="entry name" value="MULTIDRUG RESISTANCE PROTEIN MDTC"/>
    <property type="match status" value="1"/>
</dbReference>
<dbReference type="BioCyc" id="ASP62977:ACIAD_RS05335-MONOMER"/>
<dbReference type="HOGENOM" id="CLU_002755_1_2_6"/>
<feature type="transmembrane region" description="Helical" evidence="7">
    <location>
        <begin position="527"/>
        <end position="545"/>
    </location>
</feature>
<dbReference type="KEGG" id="aci:ACIAD1159"/>
<dbReference type="InterPro" id="IPR001036">
    <property type="entry name" value="Acrflvin-R"/>
</dbReference>
<feature type="transmembrane region" description="Helical" evidence="7">
    <location>
        <begin position="957"/>
        <end position="976"/>
    </location>
</feature>
<feature type="transmembrane region" description="Helical" evidence="7">
    <location>
        <begin position="861"/>
        <end position="878"/>
    </location>
</feature>
<organism evidence="8 9">
    <name type="scientific">Acinetobacter baylyi (strain ATCC 33305 / BD413 / ADP1)</name>
    <dbReference type="NCBI Taxonomy" id="62977"/>
    <lineage>
        <taxon>Bacteria</taxon>
        <taxon>Pseudomonadati</taxon>
        <taxon>Pseudomonadota</taxon>
        <taxon>Gammaproteobacteria</taxon>
        <taxon>Moraxellales</taxon>
        <taxon>Moraxellaceae</taxon>
        <taxon>Acinetobacter</taxon>
    </lineage>
</organism>
<dbReference type="GO" id="GO:0005886">
    <property type="term" value="C:plasma membrane"/>
    <property type="evidence" value="ECO:0007669"/>
    <property type="project" value="TreeGrafter"/>
</dbReference>
<keyword evidence="6 7" id="KW-0472">Membrane</keyword>
<dbReference type="Proteomes" id="UP000000430">
    <property type="component" value="Chromosome"/>
</dbReference>
<dbReference type="GeneID" id="45233591"/>
<evidence type="ECO:0000256" key="6">
    <source>
        <dbReference type="ARBA" id="ARBA00023136"/>
    </source>
</evidence>
<feature type="transmembrane region" description="Helical" evidence="7">
    <location>
        <begin position="337"/>
        <end position="353"/>
    </location>
</feature>
<dbReference type="Gene3D" id="1.20.1640.10">
    <property type="entry name" value="Multidrug efflux transporter AcrB transmembrane domain"/>
    <property type="match status" value="2"/>
</dbReference>
<evidence type="ECO:0000256" key="5">
    <source>
        <dbReference type="ARBA" id="ARBA00022989"/>
    </source>
</evidence>
<dbReference type="InterPro" id="IPR027463">
    <property type="entry name" value="AcrB_DN_DC_subdom"/>
</dbReference>
<feature type="transmembrane region" description="Helical" evidence="7">
    <location>
        <begin position="463"/>
        <end position="482"/>
    </location>
</feature>
<dbReference type="Gene3D" id="3.30.2090.10">
    <property type="entry name" value="Multidrug efflux transporter AcrB TolC docking domain, DN and DC subdomains"/>
    <property type="match status" value="2"/>
</dbReference>
<feature type="transmembrane region" description="Helical" evidence="7">
    <location>
        <begin position="431"/>
        <end position="451"/>
    </location>
</feature>
<evidence type="ECO:0000256" key="4">
    <source>
        <dbReference type="ARBA" id="ARBA00022692"/>
    </source>
</evidence>
<accession>Q6FD21</accession>
<evidence type="ECO:0000256" key="2">
    <source>
        <dbReference type="ARBA" id="ARBA00022475"/>
    </source>
</evidence>
<keyword evidence="1" id="KW-0813">Transport</keyword>
<dbReference type="SUPFAM" id="SSF82693">
    <property type="entry name" value="Multidrug efflux transporter AcrB pore domain, PN1, PN2, PC1 and PC2 subdomains"/>
    <property type="match status" value="3"/>
</dbReference>
<dbReference type="SUPFAM" id="SSF82866">
    <property type="entry name" value="Multidrug efflux transporter AcrB transmembrane domain"/>
    <property type="match status" value="2"/>
</dbReference>
<dbReference type="RefSeq" id="WP_004926248.1">
    <property type="nucleotide sequence ID" value="NC_005966.1"/>
</dbReference>
<dbReference type="STRING" id="202950.GCA_001485005_00931"/>
<gene>
    <name evidence="8" type="ordered locus">ACIAD1159</name>
</gene>
<dbReference type="EMBL" id="CR543861">
    <property type="protein sequence ID" value="CAG68038.1"/>
    <property type="molecule type" value="Genomic_DNA"/>
</dbReference>
<feature type="transmembrane region" description="Helical" evidence="7">
    <location>
        <begin position="360"/>
        <end position="381"/>
    </location>
</feature>
<keyword evidence="2" id="KW-1003">Cell membrane</keyword>
<keyword evidence="4 7" id="KW-0812">Transmembrane</keyword>
<feature type="transmembrane region" description="Helical" evidence="7">
    <location>
        <begin position="387"/>
        <end position="410"/>
    </location>
</feature>
<dbReference type="FunFam" id="3.30.70.1430:FF:000001">
    <property type="entry name" value="Efflux pump membrane transporter"/>
    <property type="match status" value="1"/>
</dbReference>
<dbReference type="SUPFAM" id="SSF82714">
    <property type="entry name" value="Multidrug efflux transporter AcrB TolC docking domain, DN and DC subdomains"/>
    <property type="match status" value="2"/>
</dbReference>
<sequence>MNIFALFVHRPVANILLGIAMTLLGILAFFRLPVAALPQVDIPTIVVRANLPGASPESMSATVATPLERAMMGVSGIKAINSSSSQNSTQVILHFDLDTDINEAAREVQAAINVAMSQLPSGMPSPPEYFKVNPSQSPIFYLALSSRYLSAGKLYELASNQLKPNLAQTSGVGEVEIDGASMPAVRIILNPNALISQGISLEQVRDAVKKSNVVQSLGVIEHQNNRWQVALSTHIKDAADFSNLIVHQTAQGIVRLKDVAEVEDSVENRYVAGFHNGEPAVMIKISRQPNANTIATIEKIKAKLPELNSMIPADAKLTTVMDGSEVIHTGLQEARETLLFSIFLVVVVVVLMLGRLRSAIVPSIAMLVTLVGAISLIYLAGFSFNNLSIMAVIVAIGLVVDDAIVVLENIERHIEQGEHPFSAAIQGVREVGFTLVAMNLALIIIFISVLFMGGVIERLFREFSLTLVFIVVVSVFVSLILTPSLSARCLQSINVQNRQPLYDYSQRMMHGLTRHYIHSLQWIIRHTYLVILLWLGAIIGSVYVYQSLPKRILPEQDTGRIESFIRGDDGFSFQIMQPKIATFSQSLLKDPAIKDVIGTSGGAGGTTNSFFMVSLKPKAEREGKTTREIAERIRQNAPWIAGAIFSARVQQDLELDDPFSGNSGQDYLLLLQSDDVALLRKWAPKVAEAIQKLPELEEVETLGDEGAQHVTLDINREAARRLGVDVESISSVLNNSFSQRQISTIYDQTNQFHVVMEIDKRFTENPEALADIKVPNQNGEYVPLTNFATWSYGITNDRVHRRNQYAAMGIGYVLKQGYTAEQAEYAIRSVLPQVMLPNQIFVATDKDVEAESLQAGLSTPMLLVTVIALIYIVLGITYESMVHPLTILSTIPAIALGGLLTLWLFNFEFTLIALLGMFLLIGIVVKNAILLIDFTLQQRRLGKTALESVVSAATLRFRPILMTNTAALLGAIPLALSTTEGSELRQPLGLVIVGGLALGQLLTLYTTPVMYLVLEKLAQIFKKFKMSNAIGYRNR</sequence>
<name>Q6FD21_ACIAD</name>
<dbReference type="Gene3D" id="3.30.70.1320">
    <property type="entry name" value="Multidrug efflux transporter AcrB pore domain like"/>
    <property type="match status" value="1"/>
</dbReference>
<protein>
    <submittedName>
        <fullName evidence="8">Putative multidrug transporter</fullName>
    </submittedName>
</protein>
<reference evidence="8 9" key="1">
    <citation type="journal article" date="2004" name="Nucleic Acids Res.">
        <title>Unique features revealed by the genome sequence of Acinetobacter sp. ADP1, a versatile and naturally transformation competent bacterium.</title>
        <authorList>
            <person name="Barbe V."/>
            <person name="Vallenet D."/>
            <person name="Fonknechten N."/>
            <person name="Kreimeyer A."/>
            <person name="Oztas S."/>
            <person name="Labarre L."/>
            <person name="Cruveiller S."/>
            <person name="Robert C."/>
            <person name="Duprat S."/>
            <person name="Wincker P."/>
            <person name="Ornston L.N."/>
            <person name="Weissenbach J."/>
            <person name="Marliere P."/>
            <person name="Cohen G.N."/>
            <person name="Medigue C."/>
        </authorList>
    </citation>
    <scope>NUCLEOTIDE SEQUENCE [LARGE SCALE GENOMIC DNA]</scope>
    <source>
        <strain evidence="9">ATCC 33305 / BD413 / ADP1</strain>
    </source>
</reference>
<dbReference type="PANTHER" id="PTHR32063">
    <property type="match status" value="1"/>
</dbReference>
<feature type="transmembrane region" description="Helical" evidence="7">
    <location>
        <begin position="885"/>
        <end position="905"/>
    </location>
</feature>
<dbReference type="OrthoDB" id="9757904at2"/>
<dbReference type="Gene3D" id="3.30.70.1430">
    <property type="entry name" value="Multidrug efflux transporter AcrB pore domain"/>
    <property type="match status" value="2"/>
</dbReference>
<evidence type="ECO:0000256" key="1">
    <source>
        <dbReference type="ARBA" id="ARBA00022448"/>
    </source>
</evidence>
<keyword evidence="5 7" id="KW-1133">Transmembrane helix</keyword>
<feature type="transmembrane region" description="Helical" evidence="7">
    <location>
        <begin position="988"/>
        <end position="1014"/>
    </location>
</feature>
<evidence type="ECO:0000313" key="8">
    <source>
        <dbReference type="EMBL" id="CAG68038.1"/>
    </source>
</evidence>
<proteinExistence type="predicted"/>
<evidence type="ECO:0000313" key="9">
    <source>
        <dbReference type="Proteomes" id="UP000000430"/>
    </source>
</evidence>